<evidence type="ECO:0000256" key="1">
    <source>
        <dbReference type="ARBA" id="ARBA00004417"/>
    </source>
</evidence>
<organism evidence="9 10">
    <name type="scientific">Falsiroseomonas selenitidurans</name>
    <dbReference type="NCBI Taxonomy" id="2716335"/>
    <lineage>
        <taxon>Bacteria</taxon>
        <taxon>Pseudomonadati</taxon>
        <taxon>Pseudomonadota</taxon>
        <taxon>Alphaproteobacteria</taxon>
        <taxon>Acetobacterales</taxon>
        <taxon>Roseomonadaceae</taxon>
        <taxon>Falsiroseomonas</taxon>
    </lineage>
</organism>
<dbReference type="InterPro" id="IPR050388">
    <property type="entry name" value="ABC_Ni/Peptide_Import"/>
</dbReference>
<accession>A0ABX1E5P0</accession>
<feature type="domain" description="ABC transporter" evidence="8">
    <location>
        <begin position="8"/>
        <end position="254"/>
    </location>
</feature>
<comment type="similarity">
    <text evidence="2">Belongs to the ABC transporter superfamily.</text>
</comment>
<dbReference type="Proteomes" id="UP000787635">
    <property type="component" value="Unassembled WGS sequence"/>
</dbReference>
<dbReference type="PANTHER" id="PTHR43297:SF2">
    <property type="entry name" value="DIPEPTIDE TRANSPORT ATP-BINDING PROTEIN DPPD"/>
    <property type="match status" value="1"/>
</dbReference>
<evidence type="ECO:0000256" key="5">
    <source>
        <dbReference type="ARBA" id="ARBA00022741"/>
    </source>
</evidence>
<keyword evidence="10" id="KW-1185">Reference proteome</keyword>
<dbReference type="RefSeq" id="WP_168029655.1">
    <property type="nucleotide sequence ID" value="NZ_JAAVNE010000012.1"/>
</dbReference>
<dbReference type="Pfam" id="PF00005">
    <property type="entry name" value="ABC_tran"/>
    <property type="match status" value="1"/>
</dbReference>
<dbReference type="Gene3D" id="3.40.50.300">
    <property type="entry name" value="P-loop containing nucleotide triphosphate hydrolases"/>
    <property type="match status" value="1"/>
</dbReference>
<keyword evidence="5" id="KW-0547">Nucleotide-binding</keyword>
<name>A0ABX1E5P0_9PROT</name>
<dbReference type="SUPFAM" id="SSF52540">
    <property type="entry name" value="P-loop containing nucleoside triphosphate hydrolases"/>
    <property type="match status" value="1"/>
</dbReference>
<dbReference type="GO" id="GO:0005524">
    <property type="term" value="F:ATP binding"/>
    <property type="evidence" value="ECO:0007669"/>
    <property type="project" value="UniProtKB-KW"/>
</dbReference>
<dbReference type="InterPro" id="IPR003439">
    <property type="entry name" value="ABC_transporter-like_ATP-bd"/>
</dbReference>
<evidence type="ECO:0000256" key="7">
    <source>
        <dbReference type="ARBA" id="ARBA00023136"/>
    </source>
</evidence>
<keyword evidence="3" id="KW-0813">Transport</keyword>
<protein>
    <submittedName>
        <fullName evidence="9">ABC transporter ATP-binding protein</fullName>
    </submittedName>
</protein>
<evidence type="ECO:0000256" key="2">
    <source>
        <dbReference type="ARBA" id="ARBA00005417"/>
    </source>
</evidence>
<dbReference type="InterPro" id="IPR013563">
    <property type="entry name" value="Oligopep_ABC_C"/>
</dbReference>
<dbReference type="Pfam" id="PF08352">
    <property type="entry name" value="oligo_HPY"/>
    <property type="match status" value="1"/>
</dbReference>
<sequence length="325" mass="33567">MTPPLLSVRGLGVTFATPFGPVRGLDGADFDVAPGEILALVGESGSGKSVASLAVMGVLGPGGDGARVQVEGSAIWDAKVDLLRAPHRPGLAMVFQEPMTALNPVLRIGRTIGEAVARHDGVRGEAVTARVTTLLAEMGLPDPARVARAYPHELSGGMRQRALIALAMACRPRLLIADEPTTALDSTVQARVLGLLAGLRRSHGLAMLLVTHDFGVVAQIADRVAVMYGGRVVETGPVAALLAHPAHPYTRALLAAVPRLDLARGEALPAEEMPGTPPDPRHPPPGCRFHPRCAVARPGLCDSGPPPAPQALGPGRAAACHLLAA</sequence>
<keyword evidence="7" id="KW-0472">Membrane</keyword>
<reference evidence="9 10" key="1">
    <citation type="submission" date="2020-03" db="EMBL/GenBank/DDBJ databases">
        <title>Roseomonas selenitidurans sp. nov. isolated from urban soil.</title>
        <authorList>
            <person name="Liu H."/>
        </authorList>
    </citation>
    <scope>NUCLEOTIDE SEQUENCE [LARGE SCALE GENOMIC DNA]</scope>
    <source>
        <strain evidence="9 10">BU-1</strain>
    </source>
</reference>
<evidence type="ECO:0000256" key="6">
    <source>
        <dbReference type="ARBA" id="ARBA00022840"/>
    </source>
</evidence>
<dbReference type="SMART" id="SM00382">
    <property type="entry name" value="AAA"/>
    <property type="match status" value="1"/>
</dbReference>
<dbReference type="CDD" id="cd03257">
    <property type="entry name" value="ABC_NikE_OppD_transporters"/>
    <property type="match status" value="1"/>
</dbReference>
<dbReference type="InterPro" id="IPR017871">
    <property type="entry name" value="ABC_transporter-like_CS"/>
</dbReference>
<proteinExistence type="inferred from homology"/>
<evidence type="ECO:0000256" key="3">
    <source>
        <dbReference type="ARBA" id="ARBA00022448"/>
    </source>
</evidence>
<dbReference type="PANTHER" id="PTHR43297">
    <property type="entry name" value="OLIGOPEPTIDE TRANSPORT ATP-BINDING PROTEIN APPD"/>
    <property type="match status" value="1"/>
</dbReference>
<evidence type="ECO:0000256" key="4">
    <source>
        <dbReference type="ARBA" id="ARBA00022475"/>
    </source>
</evidence>
<dbReference type="PROSITE" id="PS00211">
    <property type="entry name" value="ABC_TRANSPORTER_1"/>
    <property type="match status" value="1"/>
</dbReference>
<evidence type="ECO:0000313" key="10">
    <source>
        <dbReference type="Proteomes" id="UP000787635"/>
    </source>
</evidence>
<dbReference type="NCBIfam" id="TIGR01727">
    <property type="entry name" value="oligo_HPY"/>
    <property type="match status" value="1"/>
</dbReference>
<dbReference type="PROSITE" id="PS50893">
    <property type="entry name" value="ABC_TRANSPORTER_2"/>
    <property type="match status" value="1"/>
</dbReference>
<dbReference type="EMBL" id="JAAVNE010000012">
    <property type="protein sequence ID" value="NKC31088.1"/>
    <property type="molecule type" value="Genomic_DNA"/>
</dbReference>
<dbReference type="InterPro" id="IPR027417">
    <property type="entry name" value="P-loop_NTPase"/>
</dbReference>
<gene>
    <name evidence="9" type="ORF">HEQ75_09465</name>
</gene>
<keyword evidence="6 9" id="KW-0067">ATP-binding</keyword>
<dbReference type="InterPro" id="IPR003593">
    <property type="entry name" value="AAA+_ATPase"/>
</dbReference>
<keyword evidence="4" id="KW-1003">Cell membrane</keyword>
<evidence type="ECO:0000313" key="9">
    <source>
        <dbReference type="EMBL" id="NKC31088.1"/>
    </source>
</evidence>
<comment type="caution">
    <text evidence="9">The sequence shown here is derived from an EMBL/GenBank/DDBJ whole genome shotgun (WGS) entry which is preliminary data.</text>
</comment>
<comment type="subcellular location">
    <subcellularLocation>
        <location evidence="1">Cell inner membrane</location>
        <topology evidence="1">Peripheral membrane protein</topology>
    </subcellularLocation>
</comment>
<evidence type="ECO:0000259" key="8">
    <source>
        <dbReference type="PROSITE" id="PS50893"/>
    </source>
</evidence>